<sequence>MTNAEMFNVDYHVLIGFPHGYLIFAVRVPTFLGITNIVRFPYRAREFAIKKNHVLFYLQVFKIVTTIIVAIDSFKNRCSSFKRTETFTLICNNQLLNRQLYQEYVSYQGLYATESSHPSWSLEVTKSKNQVSYQGLYATESSHPSWSLEVTNSKIREVVVLIFKL</sequence>
<protein>
    <submittedName>
        <fullName evidence="2">Transmembrane protein, putative</fullName>
    </submittedName>
</protein>
<dbReference type="AlphaFoldDB" id="A0A072U7P4"/>
<keyword evidence="1 2" id="KW-0812">Transmembrane</keyword>
<dbReference type="EnsemblPlants" id="KEH25784">
    <property type="protein sequence ID" value="KEH25784"/>
    <property type="gene ID" value="MTR_6g034325"/>
</dbReference>
<reference evidence="2 4" key="1">
    <citation type="journal article" date="2011" name="Nature">
        <title>The Medicago genome provides insight into the evolution of rhizobial symbioses.</title>
        <authorList>
            <person name="Young N.D."/>
            <person name="Debelle F."/>
            <person name="Oldroyd G.E."/>
            <person name="Geurts R."/>
            <person name="Cannon S.B."/>
            <person name="Udvardi M.K."/>
            <person name="Benedito V.A."/>
            <person name="Mayer K.F."/>
            <person name="Gouzy J."/>
            <person name="Schoof H."/>
            <person name="Van de Peer Y."/>
            <person name="Proost S."/>
            <person name="Cook D.R."/>
            <person name="Meyers B.C."/>
            <person name="Spannagl M."/>
            <person name="Cheung F."/>
            <person name="De Mita S."/>
            <person name="Krishnakumar V."/>
            <person name="Gundlach H."/>
            <person name="Zhou S."/>
            <person name="Mudge J."/>
            <person name="Bharti A.K."/>
            <person name="Murray J.D."/>
            <person name="Naoumkina M.A."/>
            <person name="Rosen B."/>
            <person name="Silverstein K.A."/>
            <person name="Tang H."/>
            <person name="Rombauts S."/>
            <person name="Zhao P.X."/>
            <person name="Zhou P."/>
            <person name="Barbe V."/>
            <person name="Bardou P."/>
            <person name="Bechner M."/>
            <person name="Bellec A."/>
            <person name="Berger A."/>
            <person name="Berges H."/>
            <person name="Bidwell S."/>
            <person name="Bisseling T."/>
            <person name="Choisne N."/>
            <person name="Couloux A."/>
            <person name="Denny R."/>
            <person name="Deshpande S."/>
            <person name="Dai X."/>
            <person name="Doyle J.J."/>
            <person name="Dudez A.M."/>
            <person name="Farmer A.D."/>
            <person name="Fouteau S."/>
            <person name="Franken C."/>
            <person name="Gibelin C."/>
            <person name="Gish J."/>
            <person name="Goldstein S."/>
            <person name="Gonzalez A.J."/>
            <person name="Green P.J."/>
            <person name="Hallab A."/>
            <person name="Hartog M."/>
            <person name="Hua A."/>
            <person name="Humphray S.J."/>
            <person name="Jeong D.H."/>
            <person name="Jing Y."/>
            <person name="Jocker A."/>
            <person name="Kenton S.M."/>
            <person name="Kim D.J."/>
            <person name="Klee K."/>
            <person name="Lai H."/>
            <person name="Lang C."/>
            <person name="Lin S."/>
            <person name="Macmil S.L."/>
            <person name="Magdelenat G."/>
            <person name="Matthews L."/>
            <person name="McCorrison J."/>
            <person name="Monaghan E.L."/>
            <person name="Mun J.H."/>
            <person name="Najar F.Z."/>
            <person name="Nicholson C."/>
            <person name="Noirot C."/>
            <person name="O'Bleness M."/>
            <person name="Paule C.R."/>
            <person name="Poulain J."/>
            <person name="Prion F."/>
            <person name="Qin B."/>
            <person name="Qu C."/>
            <person name="Retzel E.F."/>
            <person name="Riddle C."/>
            <person name="Sallet E."/>
            <person name="Samain S."/>
            <person name="Samson N."/>
            <person name="Sanders I."/>
            <person name="Saurat O."/>
            <person name="Scarpelli C."/>
            <person name="Schiex T."/>
            <person name="Segurens B."/>
            <person name="Severin A.J."/>
            <person name="Sherrier D.J."/>
            <person name="Shi R."/>
            <person name="Sims S."/>
            <person name="Singer S.R."/>
            <person name="Sinharoy S."/>
            <person name="Sterck L."/>
            <person name="Viollet A."/>
            <person name="Wang B.B."/>
            <person name="Wang K."/>
            <person name="Wang M."/>
            <person name="Wang X."/>
            <person name="Warfsmann J."/>
            <person name="Weissenbach J."/>
            <person name="White D.D."/>
            <person name="White J.D."/>
            <person name="Wiley G.B."/>
            <person name="Wincker P."/>
            <person name="Xing Y."/>
            <person name="Yang L."/>
            <person name="Yao Z."/>
            <person name="Ying F."/>
            <person name="Zhai J."/>
            <person name="Zhou L."/>
            <person name="Zuber A."/>
            <person name="Denarie J."/>
            <person name="Dixon R.A."/>
            <person name="May G.D."/>
            <person name="Schwartz D.C."/>
            <person name="Rogers J."/>
            <person name="Quetier F."/>
            <person name="Town C.D."/>
            <person name="Roe B.A."/>
        </authorList>
    </citation>
    <scope>NUCLEOTIDE SEQUENCE [LARGE SCALE GENOMIC DNA]</scope>
    <source>
        <strain evidence="2">A17</strain>
        <strain evidence="3 4">cv. Jemalong A17</strain>
    </source>
</reference>
<keyword evidence="4" id="KW-1185">Reference proteome</keyword>
<dbReference type="HOGENOM" id="CLU_1613294_0_0_1"/>
<evidence type="ECO:0000256" key="1">
    <source>
        <dbReference type="SAM" id="Phobius"/>
    </source>
</evidence>
<proteinExistence type="predicted"/>
<reference evidence="3" key="3">
    <citation type="submission" date="2015-04" db="UniProtKB">
        <authorList>
            <consortium name="EnsemblPlants"/>
        </authorList>
    </citation>
    <scope>IDENTIFICATION</scope>
    <source>
        <strain evidence="3">cv. Jemalong A17</strain>
    </source>
</reference>
<accession>A0A072U7P4</accession>
<name>A0A072U7P4_MEDTR</name>
<organism evidence="2 4">
    <name type="scientific">Medicago truncatula</name>
    <name type="common">Barrel medic</name>
    <name type="synonym">Medicago tribuloides</name>
    <dbReference type="NCBI Taxonomy" id="3880"/>
    <lineage>
        <taxon>Eukaryota</taxon>
        <taxon>Viridiplantae</taxon>
        <taxon>Streptophyta</taxon>
        <taxon>Embryophyta</taxon>
        <taxon>Tracheophyta</taxon>
        <taxon>Spermatophyta</taxon>
        <taxon>Magnoliopsida</taxon>
        <taxon>eudicotyledons</taxon>
        <taxon>Gunneridae</taxon>
        <taxon>Pentapetalae</taxon>
        <taxon>rosids</taxon>
        <taxon>fabids</taxon>
        <taxon>Fabales</taxon>
        <taxon>Fabaceae</taxon>
        <taxon>Papilionoideae</taxon>
        <taxon>50 kb inversion clade</taxon>
        <taxon>NPAAA clade</taxon>
        <taxon>Hologalegina</taxon>
        <taxon>IRL clade</taxon>
        <taxon>Trifolieae</taxon>
        <taxon>Medicago</taxon>
    </lineage>
</organism>
<feature type="transmembrane region" description="Helical" evidence="1">
    <location>
        <begin position="54"/>
        <end position="74"/>
    </location>
</feature>
<evidence type="ECO:0000313" key="3">
    <source>
        <dbReference type="EnsemblPlants" id="KEH25784"/>
    </source>
</evidence>
<reference evidence="2 4" key="2">
    <citation type="journal article" date="2014" name="BMC Genomics">
        <title>An improved genome release (version Mt4.0) for the model legume Medicago truncatula.</title>
        <authorList>
            <person name="Tang H."/>
            <person name="Krishnakumar V."/>
            <person name="Bidwell S."/>
            <person name="Rosen B."/>
            <person name="Chan A."/>
            <person name="Zhou S."/>
            <person name="Gentzbittel L."/>
            <person name="Childs K.L."/>
            <person name="Yandell M."/>
            <person name="Gundlach H."/>
            <person name="Mayer K.F."/>
            <person name="Schwartz D.C."/>
            <person name="Town C.D."/>
        </authorList>
    </citation>
    <scope>GENOME REANNOTATION</scope>
    <source>
        <strain evidence="2">A17</strain>
        <strain evidence="3 4">cv. Jemalong A17</strain>
    </source>
</reference>
<feature type="transmembrane region" description="Helical" evidence="1">
    <location>
        <begin position="20"/>
        <end position="42"/>
    </location>
</feature>
<dbReference type="EMBL" id="CM001222">
    <property type="protein sequence ID" value="KEH25784.1"/>
    <property type="molecule type" value="Genomic_DNA"/>
</dbReference>
<evidence type="ECO:0000313" key="4">
    <source>
        <dbReference type="Proteomes" id="UP000002051"/>
    </source>
</evidence>
<keyword evidence="1" id="KW-1133">Transmembrane helix</keyword>
<dbReference type="Proteomes" id="UP000002051">
    <property type="component" value="Chromosome 6"/>
</dbReference>
<gene>
    <name evidence="2" type="ordered locus">MTR_6g034325</name>
</gene>
<evidence type="ECO:0000313" key="2">
    <source>
        <dbReference type="EMBL" id="KEH25784.1"/>
    </source>
</evidence>
<keyword evidence="1" id="KW-0472">Membrane</keyword>